<dbReference type="AlphaFoldDB" id="A0A699ZSQ3"/>
<protein>
    <submittedName>
        <fullName evidence="2">Uncharacterized protein</fullName>
    </submittedName>
</protein>
<accession>A0A699ZSQ3</accession>
<organism evidence="2 3">
    <name type="scientific">Haematococcus lacustris</name>
    <name type="common">Green alga</name>
    <name type="synonym">Haematococcus pluvialis</name>
    <dbReference type="NCBI Taxonomy" id="44745"/>
    <lineage>
        <taxon>Eukaryota</taxon>
        <taxon>Viridiplantae</taxon>
        <taxon>Chlorophyta</taxon>
        <taxon>core chlorophytes</taxon>
        <taxon>Chlorophyceae</taxon>
        <taxon>CS clade</taxon>
        <taxon>Chlamydomonadales</taxon>
        <taxon>Haematococcaceae</taxon>
        <taxon>Haematococcus</taxon>
    </lineage>
</organism>
<name>A0A699ZSQ3_HAELA</name>
<gene>
    <name evidence="2" type="ORF">HaLaN_22837</name>
</gene>
<evidence type="ECO:0000256" key="1">
    <source>
        <dbReference type="SAM" id="Phobius"/>
    </source>
</evidence>
<keyword evidence="1" id="KW-0472">Membrane</keyword>
<dbReference type="EMBL" id="BLLF01002678">
    <property type="protein sequence ID" value="GFH24955.1"/>
    <property type="molecule type" value="Genomic_DNA"/>
</dbReference>
<feature type="transmembrane region" description="Helical" evidence="1">
    <location>
        <begin position="42"/>
        <end position="63"/>
    </location>
</feature>
<proteinExistence type="predicted"/>
<reference evidence="2 3" key="1">
    <citation type="submission" date="2020-02" db="EMBL/GenBank/DDBJ databases">
        <title>Draft genome sequence of Haematococcus lacustris strain NIES-144.</title>
        <authorList>
            <person name="Morimoto D."/>
            <person name="Nakagawa S."/>
            <person name="Yoshida T."/>
            <person name="Sawayama S."/>
        </authorList>
    </citation>
    <scope>NUCLEOTIDE SEQUENCE [LARGE SCALE GENOMIC DNA]</scope>
    <source>
        <strain evidence="2 3">NIES-144</strain>
    </source>
</reference>
<evidence type="ECO:0000313" key="3">
    <source>
        <dbReference type="Proteomes" id="UP000485058"/>
    </source>
</evidence>
<keyword evidence="1" id="KW-0812">Transmembrane</keyword>
<comment type="caution">
    <text evidence="2">The sequence shown here is derived from an EMBL/GenBank/DDBJ whole genome shotgun (WGS) entry which is preliminary data.</text>
</comment>
<evidence type="ECO:0000313" key="2">
    <source>
        <dbReference type="EMBL" id="GFH24955.1"/>
    </source>
</evidence>
<dbReference type="Proteomes" id="UP000485058">
    <property type="component" value="Unassembled WGS sequence"/>
</dbReference>
<keyword evidence="1" id="KW-1133">Transmembrane helix</keyword>
<keyword evidence="3" id="KW-1185">Reference proteome</keyword>
<sequence>MAVASRTAAAAVGANFLTLAPSLAVAVRFPRGATRRLCPDFAVRLALLSLASIAFSSWSWGVGCRTAKAISSRSTTGRKGRLVERRGKSGSGVRKIGALSLNPLKSDRQCVNIGHCSEFLWGSTLGSSVCGTLAVLLRHATAYHCTPGPQLGTLILGLAIS</sequence>